<sequence length="47" mass="5458">MKRAELEEHIANMFKDGTIKLQVHPFGTNGVHLIVEINDQIVLEWEN</sequence>
<evidence type="ECO:0000313" key="1">
    <source>
        <dbReference type="EMBL" id="ACE96019.1"/>
    </source>
</evidence>
<dbReference type="EMBL" id="EU771092">
    <property type="protein sequence ID" value="ACE96019.1"/>
    <property type="molecule type" value="Genomic_DNA"/>
</dbReference>
<name>B3VMN2_BPPH2</name>
<gene>
    <name evidence="1" type="primary">0.4</name>
</gene>
<protein>
    <submittedName>
        <fullName evidence="1">Uncharacterized protein</fullName>
    </submittedName>
</protein>
<keyword evidence="2" id="KW-1185">Reference proteome</keyword>
<dbReference type="RefSeq" id="YP_002004525.1">
    <property type="nucleotide sequence ID" value="NC_011048.1"/>
</dbReference>
<dbReference type="GeneID" id="6446500"/>
<proteinExistence type="predicted"/>
<dbReference type="KEGG" id="vg:6446500"/>
<organismHost>
    <name type="scientific">Bacillus subtilis</name>
    <dbReference type="NCBI Taxonomy" id="1423"/>
</organismHost>
<accession>B3VMN2</accession>
<reference evidence="1 2" key="1">
    <citation type="submission" date="2008-05" db="EMBL/GenBank/DDBJ databases">
        <authorList>
            <person name="Villegas A.P."/>
            <person name="Lingohr E.J."/>
            <person name="Ceyssens P.-J."/>
            <person name="Kropinski A.M."/>
        </authorList>
    </citation>
    <scope>NUCLEOTIDE SEQUENCE</scope>
</reference>
<organism evidence="1 2">
    <name type="scientific">Bacillus phage phi29</name>
    <name type="common">Bacteriophage phi-29</name>
    <dbReference type="NCBI Taxonomy" id="2884424"/>
    <lineage>
        <taxon>Viruses</taxon>
        <taxon>Duplodnaviria</taxon>
        <taxon>Heunggongvirae</taxon>
        <taxon>Uroviricota</taxon>
        <taxon>Caudoviricetes</taxon>
        <taxon>Salasmaviridae</taxon>
        <taxon>Picovirinae</taxon>
        <taxon>Salasvirus</taxon>
        <taxon>Salasvirus phi29</taxon>
    </lineage>
</organism>
<evidence type="ECO:0000313" key="2">
    <source>
        <dbReference type="Proteomes" id="UP000001207"/>
    </source>
</evidence>
<dbReference type="Proteomes" id="UP000001207">
    <property type="component" value="Segment"/>
</dbReference>